<sequence length="355" mass="38273">MASLTLTGLSLTYPNGTRAVDKIHLAIADGEFLAVLGPSGCGKSSLLRLVAGLETPTDGTIAMDGREVTALEPKERDVAMVFQGLALYPHMTVSENMSFGLMARKTPAEEIGRRVREAAETLGLKQHLAKRPRELSGGERQRVALGRALVRRPKIFLFDEPLSSLDAQLRQELREELARLHRITRTTSIYVTHDQKEALSLGDKVAVMRAGTLRQLATPEDVYRNPHDLFVARFVGEPGINLIEGEIASETAGGTTFRAPGFRMTLNGRTARPGPATLGLRSEAVAILSEATGDSSRATVDRVEHLGGETLVHLRGEWGSLVVRAPQAAPAAGARVGLRPDPARALLFDPSGSRI</sequence>
<dbReference type="InterPro" id="IPR012340">
    <property type="entry name" value="NA-bd_OB-fold"/>
</dbReference>
<name>A0A538TTR1_UNCEI</name>
<dbReference type="Proteomes" id="UP000317691">
    <property type="component" value="Unassembled WGS sequence"/>
</dbReference>
<dbReference type="InterPro" id="IPR003593">
    <property type="entry name" value="AAA+_ATPase"/>
</dbReference>
<evidence type="ECO:0000256" key="6">
    <source>
        <dbReference type="ARBA" id="ARBA00023136"/>
    </source>
</evidence>
<dbReference type="InterPro" id="IPR003439">
    <property type="entry name" value="ABC_transporter-like_ATP-bd"/>
</dbReference>
<evidence type="ECO:0000313" key="9">
    <source>
        <dbReference type="Proteomes" id="UP000317691"/>
    </source>
</evidence>
<evidence type="ECO:0000259" key="7">
    <source>
        <dbReference type="PROSITE" id="PS50893"/>
    </source>
</evidence>
<proteinExistence type="predicted"/>
<reference evidence="8 9" key="1">
    <citation type="journal article" date="2019" name="Nat. Microbiol.">
        <title>Mediterranean grassland soil C-N compound turnover is dependent on rainfall and depth, and is mediated by genomically divergent microorganisms.</title>
        <authorList>
            <person name="Diamond S."/>
            <person name="Andeer P.F."/>
            <person name="Li Z."/>
            <person name="Crits-Christoph A."/>
            <person name="Burstein D."/>
            <person name="Anantharaman K."/>
            <person name="Lane K.R."/>
            <person name="Thomas B.C."/>
            <person name="Pan C."/>
            <person name="Northen T.R."/>
            <person name="Banfield J.F."/>
        </authorList>
    </citation>
    <scope>NUCLEOTIDE SEQUENCE [LARGE SCALE GENOMIC DNA]</scope>
    <source>
        <strain evidence="8">WS_9</strain>
    </source>
</reference>
<dbReference type="InterPro" id="IPR017871">
    <property type="entry name" value="ABC_transporter-like_CS"/>
</dbReference>
<feature type="domain" description="ABC transporter" evidence="7">
    <location>
        <begin position="4"/>
        <end position="235"/>
    </location>
</feature>
<dbReference type="InterPro" id="IPR047641">
    <property type="entry name" value="ABC_transpr_MalK/UgpC-like"/>
</dbReference>
<dbReference type="Gene3D" id="2.40.50.140">
    <property type="entry name" value="Nucleic acid-binding proteins"/>
    <property type="match status" value="1"/>
</dbReference>
<dbReference type="PANTHER" id="PTHR43875:SF15">
    <property type="entry name" value="TREHALOSE IMPORT ATP-BINDING PROTEIN SUGC"/>
    <property type="match status" value="1"/>
</dbReference>
<keyword evidence="2" id="KW-1003">Cell membrane</keyword>
<evidence type="ECO:0000256" key="2">
    <source>
        <dbReference type="ARBA" id="ARBA00022475"/>
    </source>
</evidence>
<dbReference type="Pfam" id="PF08402">
    <property type="entry name" value="TOBE_2"/>
    <property type="match status" value="1"/>
</dbReference>
<dbReference type="InterPro" id="IPR013611">
    <property type="entry name" value="Transp-assoc_OB_typ2"/>
</dbReference>
<dbReference type="InterPro" id="IPR027417">
    <property type="entry name" value="P-loop_NTPase"/>
</dbReference>
<dbReference type="AlphaFoldDB" id="A0A538TTR1"/>
<dbReference type="SUPFAM" id="SSF50331">
    <property type="entry name" value="MOP-like"/>
    <property type="match status" value="1"/>
</dbReference>
<dbReference type="PROSITE" id="PS50893">
    <property type="entry name" value="ABC_TRANSPORTER_2"/>
    <property type="match status" value="1"/>
</dbReference>
<keyword evidence="1" id="KW-0813">Transport</keyword>
<dbReference type="Pfam" id="PF00005">
    <property type="entry name" value="ABC_tran"/>
    <property type="match status" value="1"/>
</dbReference>
<dbReference type="GO" id="GO:0055052">
    <property type="term" value="C:ATP-binding cassette (ABC) transporter complex, substrate-binding subunit-containing"/>
    <property type="evidence" value="ECO:0007669"/>
    <property type="project" value="TreeGrafter"/>
</dbReference>
<keyword evidence="6" id="KW-0472">Membrane</keyword>
<organism evidence="8 9">
    <name type="scientific">Eiseniibacteriota bacterium</name>
    <dbReference type="NCBI Taxonomy" id="2212470"/>
    <lineage>
        <taxon>Bacteria</taxon>
        <taxon>Candidatus Eiseniibacteriota</taxon>
    </lineage>
</organism>
<dbReference type="SUPFAM" id="SSF52540">
    <property type="entry name" value="P-loop containing nucleoside triphosphate hydrolases"/>
    <property type="match status" value="1"/>
</dbReference>
<dbReference type="GO" id="GO:0005524">
    <property type="term" value="F:ATP binding"/>
    <property type="evidence" value="ECO:0007669"/>
    <property type="project" value="UniProtKB-KW"/>
</dbReference>
<dbReference type="PROSITE" id="PS00211">
    <property type="entry name" value="ABC_TRANSPORTER_1"/>
    <property type="match status" value="1"/>
</dbReference>
<dbReference type="GO" id="GO:0140359">
    <property type="term" value="F:ABC-type transporter activity"/>
    <property type="evidence" value="ECO:0007669"/>
    <property type="project" value="UniProtKB-ARBA"/>
</dbReference>
<keyword evidence="4 8" id="KW-0067">ATP-binding</keyword>
<dbReference type="GO" id="GO:0016887">
    <property type="term" value="F:ATP hydrolysis activity"/>
    <property type="evidence" value="ECO:0007669"/>
    <property type="project" value="InterPro"/>
</dbReference>
<comment type="caution">
    <text evidence="8">The sequence shown here is derived from an EMBL/GenBank/DDBJ whole genome shotgun (WGS) entry which is preliminary data.</text>
</comment>
<dbReference type="Gene3D" id="2.40.50.100">
    <property type="match status" value="1"/>
</dbReference>
<protein>
    <submittedName>
        <fullName evidence="8">ABC transporter ATP-binding protein</fullName>
    </submittedName>
</protein>
<keyword evidence="5" id="KW-1278">Translocase</keyword>
<dbReference type="EMBL" id="VBOZ01000006">
    <property type="protein sequence ID" value="TMQ66975.1"/>
    <property type="molecule type" value="Genomic_DNA"/>
</dbReference>
<dbReference type="SMART" id="SM00382">
    <property type="entry name" value="AAA"/>
    <property type="match status" value="1"/>
</dbReference>
<evidence type="ECO:0000256" key="3">
    <source>
        <dbReference type="ARBA" id="ARBA00022741"/>
    </source>
</evidence>
<evidence type="ECO:0000313" key="8">
    <source>
        <dbReference type="EMBL" id="TMQ66975.1"/>
    </source>
</evidence>
<dbReference type="PANTHER" id="PTHR43875">
    <property type="entry name" value="MALTODEXTRIN IMPORT ATP-BINDING PROTEIN MSMX"/>
    <property type="match status" value="1"/>
</dbReference>
<evidence type="ECO:0000256" key="4">
    <source>
        <dbReference type="ARBA" id="ARBA00022840"/>
    </source>
</evidence>
<keyword evidence="3" id="KW-0547">Nucleotide-binding</keyword>
<dbReference type="InterPro" id="IPR008995">
    <property type="entry name" value="Mo/tungstate-bd_C_term_dom"/>
</dbReference>
<evidence type="ECO:0000256" key="5">
    <source>
        <dbReference type="ARBA" id="ARBA00022967"/>
    </source>
</evidence>
<evidence type="ECO:0000256" key="1">
    <source>
        <dbReference type="ARBA" id="ARBA00022448"/>
    </source>
</evidence>
<dbReference type="Gene3D" id="3.40.50.300">
    <property type="entry name" value="P-loop containing nucleotide triphosphate hydrolases"/>
    <property type="match status" value="1"/>
</dbReference>
<dbReference type="FunFam" id="3.40.50.300:FF:000042">
    <property type="entry name" value="Maltose/maltodextrin ABC transporter, ATP-binding protein"/>
    <property type="match status" value="1"/>
</dbReference>
<accession>A0A538TTR1</accession>
<gene>
    <name evidence="8" type="ORF">E6K79_01070</name>
</gene>